<evidence type="ECO:0000313" key="4">
    <source>
        <dbReference type="EMBL" id="MCP1387760.1"/>
    </source>
</evidence>
<protein>
    <recommendedName>
        <fullName evidence="3">DUF6542 domain-containing protein</fullName>
    </recommendedName>
</protein>
<evidence type="ECO:0000256" key="2">
    <source>
        <dbReference type="SAM" id="Phobius"/>
    </source>
</evidence>
<accession>A0ABT1G153</accession>
<evidence type="ECO:0000259" key="3">
    <source>
        <dbReference type="Pfam" id="PF20177"/>
    </source>
</evidence>
<reference evidence="4" key="1">
    <citation type="submission" date="2022-05" db="EMBL/GenBank/DDBJ databases">
        <title>Corynebacterium sp. TA-R-1 sp. nov., isolated from human feces.</title>
        <authorList>
            <person name="Shamsuzzaman M."/>
            <person name="Dahal R.H."/>
        </authorList>
    </citation>
    <scope>NUCLEOTIDE SEQUENCE</scope>
    <source>
        <strain evidence="4">TA-R-1</strain>
    </source>
</reference>
<gene>
    <name evidence="4" type="ORF">M5J20_06095</name>
</gene>
<feature type="compositionally biased region" description="Basic residues" evidence="1">
    <location>
        <begin position="191"/>
        <end position="200"/>
    </location>
</feature>
<proteinExistence type="predicted"/>
<feature type="region of interest" description="Disordered" evidence="1">
    <location>
        <begin position="155"/>
        <end position="227"/>
    </location>
</feature>
<feature type="transmembrane region" description="Helical" evidence="2">
    <location>
        <begin position="12"/>
        <end position="39"/>
    </location>
</feature>
<dbReference type="Pfam" id="PF20177">
    <property type="entry name" value="DUF6542"/>
    <property type="match status" value="1"/>
</dbReference>
<comment type="caution">
    <text evidence="4">The sequence shown here is derived from an EMBL/GenBank/DDBJ whole genome shotgun (WGS) entry which is preliminary data.</text>
</comment>
<dbReference type="Proteomes" id="UP001204000">
    <property type="component" value="Unassembled WGS sequence"/>
</dbReference>
<sequence length="227" mass="24115">MTHTSNRTRPAASTTFVGLPTGSAIGIIFAALFTGALLAVNAGQITWPLLALFAAAVILTTTFVNPRGIFLTVASAPILFLIAVVAVGYVLGRDQIASGGATSKAALLLVVYPLVELFPVLATVTLGAIIIGALRIWLIKRQNAALRKYEATERSRVAESNRRTNTQGRRARERTGGIGVDELVRRERAAARTRAKRPVKHASASEKPARGGSTRIAGRLGDDLYSD</sequence>
<dbReference type="EMBL" id="JAMFTQ010000005">
    <property type="protein sequence ID" value="MCP1387760.1"/>
    <property type="molecule type" value="Genomic_DNA"/>
</dbReference>
<feature type="transmembrane region" description="Helical" evidence="2">
    <location>
        <begin position="45"/>
        <end position="64"/>
    </location>
</feature>
<keyword evidence="2" id="KW-1133">Transmembrane helix</keyword>
<dbReference type="RefSeq" id="WP_253577570.1">
    <property type="nucleotide sequence ID" value="NZ_JAMFTQ010000005.1"/>
</dbReference>
<feature type="transmembrane region" description="Helical" evidence="2">
    <location>
        <begin position="69"/>
        <end position="91"/>
    </location>
</feature>
<keyword evidence="5" id="KW-1185">Reference proteome</keyword>
<feature type="transmembrane region" description="Helical" evidence="2">
    <location>
        <begin position="111"/>
        <end position="138"/>
    </location>
</feature>
<name>A0ABT1G153_9CORY</name>
<dbReference type="InterPro" id="IPR046672">
    <property type="entry name" value="DUF6542"/>
</dbReference>
<organism evidence="4 5">
    <name type="scientific">Corynebacterium stercoris</name>
    <dbReference type="NCBI Taxonomy" id="2943490"/>
    <lineage>
        <taxon>Bacteria</taxon>
        <taxon>Bacillati</taxon>
        <taxon>Actinomycetota</taxon>
        <taxon>Actinomycetes</taxon>
        <taxon>Mycobacteriales</taxon>
        <taxon>Corynebacteriaceae</taxon>
        <taxon>Corynebacterium</taxon>
    </lineage>
</organism>
<evidence type="ECO:0000313" key="5">
    <source>
        <dbReference type="Proteomes" id="UP001204000"/>
    </source>
</evidence>
<keyword evidence="2" id="KW-0812">Transmembrane</keyword>
<keyword evidence="2" id="KW-0472">Membrane</keyword>
<feature type="domain" description="DUF6542" evidence="3">
    <location>
        <begin position="18"/>
        <end position="141"/>
    </location>
</feature>
<evidence type="ECO:0000256" key="1">
    <source>
        <dbReference type="SAM" id="MobiDB-lite"/>
    </source>
</evidence>